<proteinExistence type="inferred from homology"/>
<dbReference type="Pfam" id="PF00825">
    <property type="entry name" value="Ribonuclease_P"/>
    <property type="match status" value="1"/>
</dbReference>
<dbReference type="NCBIfam" id="TIGR00188">
    <property type="entry name" value="rnpA"/>
    <property type="match status" value="1"/>
</dbReference>
<evidence type="ECO:0000256" key="6">
    <source>
        <dbReference type="ARBA" id="ARBA00022884"/>
    </source>
</evidence>
<dbReference type="InterPro" id="IPR000100">
    <property type="entry name" value="RNase_P"/>
</dbReference>
<dbReference type="SUPFAM" id="SSF54211">
    <property type="entry name" value="Ribosomal protein S5 domain 2-like"/>
    <property type="match status" value="1"/>
</dbReference>
<dbReference type="GO" id="GO:0004526">
    <property type="term" value="F:ribonuclease P activity"/>
    <property type="evidence" value="ECO:0007669"/>
    <property type="project" value="UniProtKB-EC"/>
</dbReference>
<evidence type="ECO:0000256" key="1">
    <source>
        <dbReference type="ARBA" id="ARBA00002663"/>
    </source>
</evidence>
<evidence type="ECO:0000256" key="2">
    <source>
        <dbReference type="ARBA" id="ARBA00022694"/>
    </source>
</evidence>
<evidence type="ECO:0000256" key="3">
    <source>
        <dbReference type="ARBA" id="ARBA00022722"/>
    </source>
</evidence>
<dbReference type="HAMAP" id="MF_00227">
    <property type="entry name" value="RNase_P"/>
    <property type="match status" value="1"/>
</dbReference>
<comment type="caution">
    <text evidence="9">The sequence shown here is derived from an EMBL/GenBank/DDBJ whole genome shotgun (WGS) entry which is preliminary data.</text>
</comment>
<reference evidence="9" key="1">
    <citation type="submission" date="2022-10" db="EMBL/GenBank/DDBJ databases">
        <title>The WGS of Solirubrobacter sp. CPCC 204708.</title>
        <authorList>
            <person name="Jiang Z."/>
        </authorList>
    </citation>
    <scope>NUCLEOTIDE SEQUENCE</scope>
    <source>
        <strain evidence="9">CPCC 204708</strain>
    </source>
</reference>
<evidence type="ECO:0000313" key="9">
    <source>
        <dbReference type="EMBL" id="MDA0139810.1"/>
    </source>
</evidence>
<comment type="similarity">
    <text evidence="7">Belongs to the RnpA family.</text>
</comment>
<gene>
    <name evidence="7 9" type="primary">rnpA</name>
    <name evidence="9" type="ORF">OJ962_20070</name>
</gene>
<keyword evidence="3 7" id="KW-0540">Nuclease</keyword>
<comment type="subunit">
    <text evidence="7">Consists of a catalytic RNA component (M1 or rnpB) and a protein subunit.</text>
</comment>
<dbReference type="InterPro" id="IPR020568">
    <property type="entry name" value="Ribosomal_Su5_D2-typ_SF"/>
</dbReference>
<keyword evidence="4 7" id="KW-0255">Endonuclease</keyword>
<sequence length="126" mass="14328">MRDRAPRRRRLSRSAEFERVYRQGRSKGNRFLVLYAFPREEDAPREEDCPRLGLSVSRKVGGAVDRNRVKRVLREAFWQEAERLPSGSDYVVVARPDARDLAEREGTEGMRVALAELVDGLGGSPA</sequence>
<dbReference type="InterPro" id="IPR020539">
    <property type="entry name" value="RNase_P_CS"/>
</dbReference>
<comment type="function">
    <text evidence="1 7">RNaseP catalyzes the removal of the 5'-leader sequence from pre-tRNA to produce the mature 5'-terminus. It can also cleave other RNA substrates such as 4.5S RNA. The protein component plays an auxiliary but essential role in vivo by binding to the 5'-leader sequence and broadening the substrate specificity of the ribozyme.</text>
</comment>
<dbReference type="RefSeq" id="WP_202954595.1">
    <property type="nucleotide sequence ID" value="NZ_JAPCID010000029.1"/>
</dbReference>
<name>A0ABT4RNE0_9ACTN</name>
<evidence type="ECO:0000256" key="7">
    <source>
        <dbReference type="HAMAP-Rule" id="MF_00227"/>
    </source>
</evidence>
<dbReference type="PANTHER" id="PTHR33992">
    <property type="entry name" value="RIBONUCLEASE P PROTEIN COMPONENT"/>
    <property type="match status" value="1"/>
</dbReference>
<dbReference type="Proteomes" id="UP001147700">
    <property type="component" value="Unassembled WGS sequence"/>
</dbReference>
<protein>
    <recommendedName>
        <fullName evidence="7 8">Ribonuclease P protein component</fullName>
        <shortName evidence="7">RNase P protein</shortName>
        <shortName evidence="7">RNaseP protein</shortName>
        <ecNumber evidence="7 8">3.1.26.5</ecNumber>
    </recommendedName>
    <alternativeName>
        <fullName evidence="7">Protein C5</fullName>
    </alternativeName>
</protein>
<keyword evidence="6 7" id="KW-0694">RNA-binding</keyword>
<dbReference type="EMBL" id="JAPCID010000029">
    <property type="protein sequence ID" value="MDA0139810.1"/>
    <property type="molecule type" value="Genomic_DNA"/>
</dbReference>
<dbReference type="EC" id="3.1.26.5" evidence="7 8"/>
<dbReference type="InterPro" id="IPR014721">
    <property type="entry name" value="Ribsml_uS5_D2-typ_fold_subgr"/>
</dbReference>
<organism evidence="9 10">
    <name type="scientific">Solirubrobacter deserti</name>
    <dbReference type="NCBI Taxonomy" id="2282478"/>
    <lineage>
        <taxon>Bacteria</taxon>
        <taxon>Bacillati</taxon>
        <taxon>Actinomycetota</taxon>
        <taxon>Thermoleophilia</taxon>
        <taxon>Solirubrobacterales</taxon>
        <taxon>Solirubrobacteraceae</taxon>
        <taxon>Solirubrobacter</taxon>
    </lineage>
</organism>
<evidence type="ECO:0000256" key="8">
    <source>
        <dbReference type="NCBIfam" id="TIGR00188"/>
    </source>
</evidence>
<dbReference type="PANTHER" id="PTHR33992:SF1">
    <property type="entry name" value="RIBONUCLEASE P PROTEIN COMPONENT"/>
    <property type="match status" value="1"/>
</dbReference>
<evidence type="ECO:0000256" key="5">
    <source>
        <dbReference type="ARBA" id="ARBA00022801"/>
    </source>
</evidence>
<dbReference type="PROSITE" id="PS00648">
    <property type="entry name" value="RIBONUCLEASE_P"/>
    <property type="match status" value="1"/>
</dbReference>
<keyword evidence="2 7" id="KW-0819">tRNA processing</keyword>
<keyword evidence="5 7" id="KW-0378">Hydrolase</keyword>
<evidence type="ECO:0000313" key="10">
    <source>
        <dbReference type="Proteomes" id="UP001147700"/>
    </source>
</evidence>
<comment type="catalytic activity">
    <reaction evidence="7">
        <text>Endonucleolytic cleavage of RNA, removing 5'-extranucleotides from tRNA precursor.</text>
        <dbReference type="EC" id="3.1.26.5"/>
    </reaction>
</comment>
<keyword evidence="10" id="KW-1185">Reference proteome</keyword>
<accession>A0ABT4RNE0</accession>
<dbReference type="Gene3D" id="3.30.230.10">
    <property type="match status" value="1"/>
</dbReference>
<evidence type="ECO:0000256" key="4">
    <source>
        <dbReference type="ARBA" id="ARBA00022759"/>
    </source>
</evidence>